<reference evidence="23" key="1">
    <citation type="submission" date="2019-03" db="EMBL/GenBank/DDBJ databases">
        <title>Long read genome sequence of the mycoparasitic Pythium oligandrum ATCC 38472 isolated from sugarbeet rhizosphere.</title>
        <authorList>
            <person name="Gaulin E."/>
        </authorList>
    </citation>
    <scope>NUCLEOTIDE SEQUENCE</scope>
    <source>
        <strain evidence="23">ATCC 38472_TT</strain>
    </source>
</reference>
<dbReference type="PROSITE" id="PS00108">
    <property type="entry name" value="PROTEIN_KINASE_ST"/>
    <property type="match status" value="1"/>
</dbReference>
<dbReference type="InterPro" id="IPR017441">
    <property type="entry name" value="Protein_kinase_ATP_BS"/>
</dbReference>
<dbReference type="PANTHER" id="PTHR24353:SF37">
    <property type="entry name" value="CAMP-DEPENDENT PROTEIN KINASE CATALYTIC SUBUNIT PRKX"/>
    <property type="match status" value="1"/>
</dbReference>
<evidence type="ECO:0000256" key="13">
    <source>
        <dbReference type="ARBA" id="ARBA00022992"/>
    </source>
</evidence>
<dbReference type="PANTHER" id="PTHR24353">
    <property type="entry name" value="CYCLIC NUCLEOTIDE-DEPENDENT PROTEIN KINASE"/>
    <property type="match status" value="1"/>
</dbReference>
<evidence type="ECO:0000256" key="9">
    <source>
        <dbReference type="ARBA" id="ARBA00022741"/>
    </source>
</evidence>
<dbReference type="FunFam" id="1.10.510.10:FF:000005">
    <property type="entry name" value="cAMP-dependent protein kinase catalytic subunit alpha"/>
    <property type="match status" value="1"/>
</dbReference>
<dbReference type="EC" id="2.7.11.12" evidence="3"/>
<dbReference type="Pfam" id="PF00069">
    <property type="entry name" value="Pkinase"/>
    <property type="match status" value="1"/>
</dbReference>
<dbReference type="PROSITE" id="PS51285">
    <property type="entry name" value="AGC_KINASE_CTER"/>
    <property type="match status" value="1"/>
</dbReference>
<dbReference type="PIRSF" id="PIRSF000559">
    <property type="entry name" value="cGMP-dep_kinase"/>
    <property type="match status" value="1"/>
</dbReference>
<dbReference type="InterPro" id="IPR011009">
    <property type="entry name" value="Kinase-like_dom_sf"/>
</dbReference>
<feature type="active site" description="Proton acceptor" evidence="17">
    <location>
        <position position="546"/>
    </location>
</feature>
<organism evidence="23 24">
    <name type="scientific">Pythium oligandrum</name>
    <name type="common">Mycoparasitic fungus</name>
    <dbReference type="NCBI Taxonomy" id="41045"/>
    <lineage>
        <taxon>Eukaryota</taxon>
        <taxon>Sar</taxon>
        <taxon>Stramenopiles</taxon>
        <taxon>Oomycota</taxon>
        <taxon>Peronosporomycetes</taxon>
        <taxon>Pythiales</taxon>
        <taxon>Pythiaceae</taxon>
        <taxon>Pythium</taxon>
    </lineage>
</organism>
<comment type="caution">
    <text evidence="23">The sequence shown here is derived from an EMBL/GenBank/DDBJ whole genome shotgun (WGS) entry which is preliminary data.</text>
</comment>
<keyword evidence="7" id="KW-0808">Transferase</keyword>
<dbReference type="PROSITE" id="PS50011">
    <property type="entry name" value="PROTEIN_KINASE_DOM"/>
    <property type="match status" value="1"/>
</dbReference>
<dbReference type="PRINTS" id="PR00103">
    <property type="entry name" value="CAMPKINASE"/>
</dbReference>
<dbReference type="GO" id="GO:0005524">
    <property type="term" value="F:ATP binding"/>
    <property type="evidence" value="ECO:0007669"/>
    <property type="project" value="UniProtKB-UniRule"/>
</dbReference>
<keyword evidence="13" id="KW-0142">cGMP-binding</keyword>
<keyword evidence="9 18" id="KW-0547">Nucleotide-binding</keyword>
<dbReference type="InterPro" id="IPR014710">
    <property type="entry name" value="RmlC-like_jellyroll"/>
</dbReference>
<evidence type="ECO:0000256" key="19">
    <source>
        <dbReference type="PROSITE-ProRule" id="PRU10141"/>
    </source>
</evidence>
<keyword evidence="12" id="KW-0460">Magnesium</keyword>
<evidence type="ECO:0000256" key="16">
    <source>
        <dbReference type="ARBA" id="ARBA00047462"/>
    </source>
</evidence>
<dbReference type="InterPro" id="IPR000961">
    <property type="entry name" value="AGC-kinase_C"/>
</dbReference>
<evidence type="ECO:0000256" key="3">
    <source>
        <dbReference type="ARBA" id="ARBA00012428"/>
    </source>
</evidence>
<dbReference type="SMART" id="SM00100">
    <property type="entry name" value="cNMP"/>
    <property type="match status" value="2"/>
</dbReference>
<dbReference type="Gene3D" id="3.30.200.20">
    <property type="entry name" value="Phosphorylase Kinase, domain 1"/>
    <property type="match status" value="1"/>
</dbReference>
<evidence type="ECO:0000256" key="10">
    <source>
        <dbReference type="ARBA" id="ARBA00022777"/>
    </source>
</evidence>
<dbReference type="Pfam" id="PF00027">
    <property type="entry name" value="cNMP_binding"/>
    <property type="match status" value="2"/>
</dbReference>
<evidence type="ECO:0000256" key="2">
    <source>
        <dbReference type="ARBA" id="ARBA00006352"/>
    </source>
</evidence>
<comment type="catalytic activity">
    <reaction evidence="16">
        <text>L-seryl-[protein] + ATP = O-phospho-L-seryl-[protein] + ADP + H(+)</text>
        <dbReference type="Rhea" id="RHEA:17989"/>
        <dbReference type="Rhea" id="RHEA-COMP:9863"/>
        <dbReference type="Rhea" id="RHEA-COMP:11604"/>
        <dbReference type="ChEBI" id="CHEBI:15378"/>
        <dbReference type="ChEBI" id="CHEBI:29999"/>
        <dbReference type="ChEBI" id="CHEBI:30616"/>
        <dbReference type="ChEBI" id="CHEBI:83421"/>
        <dbReference type="ChEBI" id="CHEBI:456216"/>
        <dbReference type="EC" id="2.7.11.12"/>
    </reaction>
</comment>
<dbReference type="OrthoDB" id="63267at2759"/>
<dbReference type="PROSITE" id="PS50042">
    <property type="entry name" value="CNMP_BINDING_3"/>
    <property type="match status" value="2"/>
</dbReference>
<dbReference type="Gene3D" id="1.10.510.10">
    <property type="entry name" value="Transferase(Phosphotransferase) domain 1"/>
    <property type="match status" value="1"/>
</dbReference>
<evidence type="ECO:0000313" key="24">
    <source>
        <dbReference type="Proteomes" id="UP000794436"/>
    </source>
</evidence>
<evidence type="ECO:0000313" key="23">
    <source>
        <dbReference type="EMBL" id="TMW58496.1"/>
    </source>
</evidence>
<dbReference type="GO" id="GO:0005952">
    <property type="term" value="C:cAMP-dependent protein kinase complex"/>
    <property type="evidence" value="ECO:0007669"/>
    <property type="project" value="TreeGrafter"/>
</dbReference>
<evidence type="ECO:0000256" key="15">
    <source>
        <dbReference type="ARBA" id="ARBA00047298"/>
    </source>
</evidence>
<evidence type="ECO:0000256" key="5">
    <source>
        <dbReference type="ARBA" id="ARBA00022527"/>
    </source>
</evidence>
<dbReference type="Gene3D" id="2.60.120.10">
    <property type="entry name" value="Jelly Rolls"/>
    <property type="match status" value="2"/>
</dbReference>
<evidence type="ECO:0000256" key="12">
    <source>
        <dbReference type="ARBA" id="ARBA00022842"/>
    </source>
</evidence>
<feature type="domain" description="Cyclic nucleotide-binding" evidence="21">
    <location>
        <begin position="146"/>
        <end position="250"/>
    </location>
</feature>
<dbReference type="CDD" id="cd00038">
    <property type="entry name" value="CAP_ED"/>
    <property type="match status" value="2"/>
</dbReference>
<dbReference type="SMART" id="SM00133">
    <property type="entry name" value="S_TK_X"/>
    <property type="match status" value="1"/>
</dbReference>
<dbReference type="InterPro" id="IPR002374">
    <property type="entry name" value="cGMP_dep_kinase"/>
</dbReference>
<proteinExistence type="inferred from homology"/>
<feature type="domain" description="Protein kinase" evidence="20">
    <location>
        <begin position="425"/>
        <end position="677"/>
    </location>
</feature>
<sequence>MGGGVSKAEYERIRKELLTKEQVIRTLQEQLQVTARHPSVPMNIFPAEPPASKKSNAMLAQRISYAVVPPRPTTAAFTPIPSMEATEEEKPPESTPRIKVKRRIEVSAEVMSKKKILSSANDQRVIYPKDDASKELLIKILQSNVLFTGQTPPEIRDCLDAFFPMKATAGTVVIQQGDQGDHFYAVGSGQLEILVLVAGSGTPIRYGFLGPGMGFGELALLCNMPRAATIRAVTDVELWALERHTFREILASHKMIRLNKALQVLQGVAILNRLTHHELQQVAAAMEWEEYETNTSIIRQGEVGEDFYIITQGEIRVTQVDPDAKYERQIRVMKTGDHFGEMALLKDEVRSATCTAMSHVTCLTLGREHFIAMLGTLQELMDREPGQGLTKTTSGTGFMRNASNLMLAEHASDYKYYMQIQMDELEILQTLGRGAFGRVKLVRHAENAYALKCLVKSRIVENNLKEHVLNEKRVMLSLDHPFILKLYSTYQDKKYLYLLLELALGGELFTYLRRKDRFEEPVARFYIASVVLVFQHMHAKSIAYRDLKPENILLDNEGYMKLADFGLAKLVTDRTFTLCGTPDYLAPELIFSKGHDKAVDYWALGVLIYELLVGHAPFFAQEPMQIYALIIQGDVKFPGHITRPCVDLVTKLLSQNPARRLGNMKNGIRDIINHKWFSSFPWDSLLNKTLKPPIIPQIRDAFDTSNFEDFRHETEDAGMECDWDPDF</sequence>
<accession>A0A8K1C8S3</accession>
<evidence type="ECO:0000256" key="4">
    <source>
        <dbReference type="ARBA" id="ARBA00022490"/>
    </source>
</evidence>
<comment type="similarity">
    <text evidence="2">Belongs to the protein kinase superfamily. AGC Ser/Thr protein kinase family. cGMP subfamily.</text>
</comment>
<evidence type="ECO:0000256" key="7">
    <source>
        <dbReference type="ARBA" id="ARBA00022679"/>
    </source>
</evidence>
<evidence type="ECO:0000256" key="18">
    <source>
        <dbReference type="PIRSR" id="PIRSR000559-2"/>
    </source>
</evidence>
<dbReference type="FunFam" id="3.30.200.20:FF:000042">
    <property type="entry name" value="Aurora kinase A"/>
    <property type="match status" value="1"/>
</dbReference>
<dbReference type="PROSITE" id="PS00107">
    <property type="entry name" value="PROTEIN_KINASE_ATP"/>
    <property type="match status" value="1"/>
</dbReference>
<keyword evidence="11 18" id="KW-0067">ATP-binding</keyword>
<keyword evidence="10" id="KW-0418">Kinase</keyword>
<keyword evidence="5" id="KW-0723">Serine/threonine-protein kinase</keyword>
<dbReference type="SUPFAM" id="SSF56112">
    <property type="entry name" value="Protein kinase-like (PK-like)"/>
    <property type="match status" value="1"/>
</dbReference>
<dbReference type="EMBL" id="SPLM01000111">
    <property type="protein sequence ID" value="TMW58496.1"/>
    <property type="molecule type" value="Genomic_DNA"/>
</dbReference>
<protein>
    <recommendedName>
        <fullName evidence="14">cGMP-dependent protein kinase</fullName>
        <ecNumber evidence="3">2.7.11.12</ecNumber>
    </recommendedName>
</protein>
<dbReference type="InterPro" id="IPR018488">
    <property type="entry name" value="cNMP-bd_CS"/>
</dbReference>
<dbReference type="InterPro" id="IPR018490">
    <property type="entry name" value="cNMP-bd_dom_sf"/>
</dbReference>
<name>A0A8K1C8S3_PYTOL</name>
<keyword evidence="24" id="KW-1185">Reference proteome</keyword>
<keyword evidence="8" id="KW-0479">Metal-binding</keyword>
<dbReference type="AlphaFoldDB" id="A0A8K1C8S3"/>
<evidence type="ECO:0000256" key="14">
    <source>
        <dbReference type="ARBA" id="ARBA00024113"/>
    </source>
</evidence>
<dbReference type="GO" id="GO:0030553">
    <property type="term" value="F:cGMP binding"/>
    <property type="evidence" value="ECO:0007669"/>
    <property type="project" value="UniProtKB-KW"/>
</dbReference>
<feature type="domain" description="Cyclic nucleotide-binding" evidence="21">
    <location>
        <begin position="270"/>
        <end position="391"/>
    </location>
</feature>
<comment type="cofactor">
    <cofactor evidence="1">
        <name>Mg(2+)</name>
        <dbReference type="ChEBI" id="CHEBI:18420"/>
    </cofactor>
</comment>
<feature type="domain" description="AGC-kinase C-terminal" evidence="22">
    <location>
        <begin position="678"/>
        <end position="727"/>
    </location>
</feature>
<dbReference type="GO" id="GO:0004691">
    <property type="term" value="F:cAMP-dependent protein kinase activity"/>
    <property type="evidence" value="ECO:0007669"/>
    <property type="project" value="TreeGrafter"/>
</dbReference>
<evidence type="ECO:0000256" key="11">
    <source>
        <dbReference type="ARBA" id="ARBA00022840"/>
    </source>
</evidence>
<feature type="binding site" evidence="18 19">
    <location>
        <position position="452"/>
    </location>
    <ligand>
        <name>ATP</name>
        <dbReference type="ChEBI" id="CHEBI:30616"/>
    </ligand>
</feature>
<evidence type="ECO:0000256" key="17">
    <source>
        <dbReference type="PIRSR" id="PIRSR000559-1"/>
    </source>
</evidence>
<feature type="binding site" evidence="18">
    <location>
        <begin position="431"/>
        <end position="439"/>
    </location>
    <ligand>
        <name>ATP</name>
        <dbReference type="ChEBI" id="CHEBI:30616"/>
    </ligand>
</feature>
<dbReference type="InterPro" id="IPR000719">
    <property type="entry name" value="Prot_kinase_dom"/>
</dbReference>
<dbReference type="GO" id="GO:0004692">
    <property type="term" value="F:cGMP-dependent protein kinase activity"/>
    <property type="evidence" value="ECO:0007669"/>
    <property type="project" value="UniProtKB-EC"/>
</dbReference>
<evidence type="ECO:0000259" key="22">
    <source>
        <dbReference type="PROSITE" id="PS51285"/>
    </source>
</evidence>
<dbReference type="PROSITE" id="PS00888">
    <property type="entry name" value="CNMP_BINDING_1"/>
    <property type="match status" value="1"/>
</dbReference>
<dbReference type="SUPFAM" id="SSF51206">
    <property type="entry name" value="cAMP-binding domain-like"/>
    <property type="match status" value="2"/>
</dbReference>
<gene>
    <name evidence="23" type="ORF">Poli38472_010055</name>
</gene>
<evidence type="ECO:0000256" key="8">
    <source>
        <dbReference type="ARBA" id="ARBA00022723"/>
    </source>
</evidence>
<dbReference type="InterPro" id="IPR008271">
    <property type="entry name" value="Ser/Thr_kinase_AS"/>
</dbReference>
<evidence type="ECO:0000256" key="1">
    <source>
        <dbReference type="ARBA" id="ARBA00001946"/>
    </source>
</evidence>
<dbReference type="GO" id="GO:0046872">
    <property type="term" value="F:metal ion binding"/>
    <property type="evidence" value="ECO:0007669"/>
    <property type="project" value="UniProtKB-KW"/>
</dbReference>
<comment type="catalytic activity">
    <reaction evidence="15">
        <text>L-threonyl-[protein] + ATP = O-phospho-L-threonyl-[protein] + ADP + H(+)</text>
        <dbReference type="Rhea" id="RHEA:46608"/>
        <dbReference type="Rhea" id="RHEA-COMP:11060"/>
        <dbReference type="Rhea" id="RHEA-COMP:11605"/>
        <dbReference type="ChEBI" id="CHEBI:15378"/>
        <dbReference type="ChEBI" id="CHEBI:30013"/>
        <dbReference type="ChEBI" id="CHEBI:30616"/>
        <dbReference type="ChEBI" id="CHEBI:61977"/>
        <dbReference type="ChEBI" id="CHEBI:456216"/>
        <dbReference type="EC" id="2.7.11.12"/>
    </reaction>
</comment>
<keyword evidence="4" id="KW-0963">Cytoplasm</keyword>
<evidence type="ECO:0000256" key="6">
    <source>
        <dbReference type="ARBA" id="ARBA00022535"/>
    </source>
</evidence>
<evidence type="ECO:0000259" key="21">
    <source>
        <dbReference type="PROSITE" id="PS50042"/>
    </source>
</evidence>
<dbReference type="Proteomes" id="UP000794436">
    <property type="component" value="Unassembled WGS sequence"/>
</dbReference>
<keyword evidence="6" id="KW-0140">cGMP</keyword>
<dbReference type="SMART" id="SM00220">
    <property type="entry name" value="S_TKc"/>
    <property type="match status" value="1"/>
</dbReference>
<evidence type="ECO:0000259" key="20">
    <source>
        <dbReference type="PROSITE" id="PS50011"/>
    </source>
</evidence>
<dbReference type="PROSITE" id="PS00889">
    <property type="entry name" value="CNMP_BINDING_2"/>
    <property type="match status" value="1"/>
</dbReference>
<dbReference type="GO" id="GO:0009653">
    <property type="term" value="P:anatomical structure morphogenesis"/>
    <property type="evidence" value="ECO:0007669"/>
    <property type="project" value="UniProtKB-ARBA"/>
</dbReference>
<dbReference type="InterPro" id="IPR000595">
    <property type="entry name" value="cNMP-bd_dom"/>
</dbReference>